<dbReference type="EMBL" id="CP080467">
    <property type="protein sequence ID" value="UNO47989.1"/>
    <property type="molecule type" value="Genomic_DNA"/>
</dbReference>
<dbReference type="RefSeq" id="WP_021296129.1">
    <property type="nucleotide sequence ID" value="NZ_AURB01000124.1"/>
</dbReference>
<protein>
    <submittedName>
        <fullName evidence="1">Uncharacterized protein</fullName>
    </submittedName>
</protein>
<dbReference type="AlphaFoldDB" id="T0DDF8"/>
<evidence type="ECO:0000313" key="2">
    <source>
        <dbReference type="Proteomes" id="UP000829401"/>
    </source>
</evidence>
<accession>T0DDF8</accession>
<evidence type="ECO:0000313" key="1">
    <source>
        <dbReference type="EMBL" id="UNO47989.1"/>
    </source>
</evidence>
<organism evidence="1 2">
    <name type="scientific">Alicyclobacillus acidoterrestris (strain ATCC 49025 / DSM 3922 / CIP 106132 / NCIMB 13137 / GD3B)</name>
    <dbReference type="NCBI Taxonomy" id="1356854"/>
    <lineage>
        <taxon>Bacteria</taxon>
        <taxon>Bacillati</taxon>
        <taxon>Bacillota</taxon>
        <taxon>Bacilli</taxon>
        <taxon>Bacillales</taxon>
        <taxon>Alicyclobacillaceae</taxon>
        <taxon>Alicyclobacillus</taxon>
    </lineage>
</organism>
<dbReference type="KEGG" id="aaco:K1I37_15045"/>
<sequence length="145" mass="16989">MINPSECSKHIILLCKGHHKFEDNLTAVKHFIAEWCDLEVSQVCSSTVYELVLDAMCEIVDKQKIKHFIRDIFRFQESVHCEDVIRHMMAVIATTKVKDEQKILINLDVDDKIVQRMLERAMKSQQTLSLEPTEGQKQWMRLMSK</sequence>
<dbReference type="Proteomes" id="UP000829401">
    <property type="component" value="Chromosome"/>
</dbReference>
<gene>
    <name evidence="1" type="ORF">K1I37_15045</name>
</gene>
<accession>A0A9E6ZRS6</accession>
<reference evidence="2" key="1">
    <citation type="journal article" date="2022" name="G3 (Bethesda)">
        <title>Unveiling the complete genome sequence of Alicyclobacillus acidoterrestris DSM 3922T, a taint-producing strain.</title>
        <authorList>
            <person name="Leonardo I.C."/>
            <person name="Barreto Crespo M.T."/>
            <person name="Gaspar F.B."/>
        </authorList>
    </citation>
    <scope>NUCLEOTIDE SEQUENCE [LARGE SCALE GENOMIC DNA]</scope>
    <source>
        <strain evidence="2">DSM 3922</strain>
    </source>
</reference>
<dbReference type="STRING" id="1356854.N007_05430"/>
<name>T0DDF8_ALIAG</name>
<keyword evidence="2" id="KW-1185">Reference proteome</keyword>
<proteinExistence type="predicted"/>